<dbReference type="Pfam" id="PF25820">
    <property type="entry name" value="DUF7949"/>
    <property type="match status" value="1"/>
</dbReference>
<accession>A0A8J4V6E7</accession>
<keyword evidence="8" id="KW-1185">Reference proteome</keyword>
<evidence type="ECO:0000256" key="1">
    <source>
        <dbReference type="SAM" id="MobiDB-lite"/>
    </source>
</evidence>
<dbReference type="OrthoDB" id="263283at2759"/>
<evidence type="ECO:0008006" key="9">
    <source>
        <dbReference type="Google" id="ProtNLM"/>
    </source>
</evidence>
<evidence type="ECO:0000259" key="5">
    <source>
        <dbReference type="Pfam" id="PF24893"/>
    </source>
</evidence>
<dbReference type="InterPro" id="IPR057709">
    <property type="entry name" value="DUF7949"/>
</dbReference>
<reference evidence="7" key="1">
    <citation type="submission" date="2020-01" db="EMBL/GenBank/DDBJ databases">
        <title>Development of genomics and gene disruption for Polysphondylium violaceum indicates a role for the polyketide synthase stlB in stalk morphogenesis.</title>
        <authorList>
            <person name="Narita B."/>
            <person name="Kawabe Y."/>
            <person name="Kin K."/>
            <person name="Saito T."/>
            <person name="Gibbs R."/>
            <person name="Kuspa A."/>
            <person name="Muzny D."/>
            <person name="Queller D."/>
            <person name="Richards S."/>
            <person name="Strassman J."/>
            <person name="Sucgang R."/>
            <person name="Worley K."/>
            <person name="Schaap P."/>
        </authorList>
    </citation>
    <scope>NUCLEOTIDE SEQUENCE</scope>
    <source>
        <strain evidence="7">QSvi11</strain>
    </source>
</reference>
<organism evidence="7 8">
    <name type="scientific">Polysphondylium violaceum</name>
    <dbReference type="NCBI Taxonomy" id="133409"/>
    <lineage>
        <taxon>Eukaryota</taxon>
        <taxon>Amoebozoa</taxon>
        <taxon>Evosea</taxon>
        <taxon>Eumycetozoa</taxon>
        <taxon>Dictyostelia</taxon>
        <taxon>Dictyosteliales</taxon>
        <taxon>Dictyosteliaceae</taxon>
        <taxon>Polysphondylium</taxon>
    </lineage>
</organism>
<feature type="region of interest" description="Disordered" evidence="1">
    <location>
        <begin position="1019"/>
        <end position="1038"/>
    </location>
</feature>
<keyword evidence="2" id="KW-0732">Signal</keyword>
<feature type="chain" id="PRO_5035155101" description="EGF-like domain-containing protein" evidence="2">
    <location>
        <begin position="23"/>
        <end position="1075"/>
    </location>
</feature>
<comment type="caution">
    <text evidence="7">The sequence shown here is derived from an EMBL/GenBank/DDBJ whole genome shotgun (WGS) entry which is preliminary data.</text>
</comment>
<evidence type="ECO:0000313" key="7">
    <source>
        <dbReference type="EMBL" id="KAF2072764.1"/>
    </source>
</evidence>
<dbReference type="Pfam" id="PF23034">
    <property type="entry name" value="DUF7035"/>
    <property type="match status" value="1"/>
</dbReference>
<protein>
    <recommendedName>
        <fullName evidence="9">EGF-like domain-containing protein</fullName>
    </recommendedName>
</protein>
<evidence type="ECO:0000259" key="6">
    <source>
        <dbReference type="Pfam" id="PF25820"/>
    </source>
</evidence>
<proteinExistence type="predicted"/>
<dbReference type="Pfam" id="PF23033">
    <property type="entry name" value="DUF7034"/>
    <property type="match status" value="1"/>
</dbReference>
<dbReference type="PANTHER" id="PTHR31378">
    <property type="entry name" value="EGF-LIKE DOMAIN-CONTAINING PROTEIN-RELATED-RELATED"/>
    <property type="match status" value="1"/>
</dbReference>
<feature type="compositionally biased region" description="Polar residues" evidence="1">
    <location>
        <begin position="1027"/>
        <end position="1038"/>
    </location>
</feature>
<feature type="signal peptide" evidence="2">
    <location>
        <begin position="1"/>
        <end position="22"/>
    </location>
</feature>
<evidence type="ECO:0000256" key="2">
    <source>
        <dbReference type="SAM" id="SignalP"/>
    </source>
</evidence>
<evidence type="ECO:0000259" key="4">
    <source>
        <dbReference type="Pfam" id="PF23034"/>
    </source>
</evidence>
<feature type="non-terminal residue" evidence="7">
    <location>
        <position position="1075"/>
    </location>
</feature>
<dbReference type="InterPro" id="IPR055462">
    <property type="entry name" value="DUF7034"/>
</dbReference>
<feature type="domain" description="DUF7034" evidence="3">
    <location>
        <begin position="799"/>
        <end position="914"/>
    </location>
</feature>
<feature type="domain" description="DUF7949" evidence="6">
    <location>
        <begin position="1049"/>
        <end position="1075"/>
    </location>
</feature>
<dbReference type="InterPro" id="IPR055463">
    <property type="entry name" value="DUF7035"/>
</dbReference>
<dbReference type="EMBL" id="AJWJ01000250">
    <property type="protein sequence ID" value="KAF2072764.1"/>
    <property type="molecule type" value="Genomic_DNA"/>
</dbReference>
<name>A0A8J4V6E7_9MYCE</name>
<dbReference type="Proteomes" id="UP000695562">
    <property type="component" value="Unassembled WGS sequence"/>
</dbReference>
<evidence type="ECO:0000313" key="8">
    <source>
        <dbReference type="Proteomes" id="UP000695562"/>
    </source>
</evidence>
<evidence type="ECO:0000259" key="3">
    <source>
        <dbReference type="Pfam" id="PF23033"/>
    </source>
</evidence>
<dbReference type="PANTHER" id="PTHR31378:SF29">
    <property type="entry name" value="EGF-LIKE DOMAIN-CONTAINING PROTEIN-RELATED"/>
    <property type="match status" value="1"/>
</dbReference>
<dbReference type="InterPro" id="IPR056645">
    <property type="entry name" value="DUF7743"/>
</dbReference>
<feature type="domain" description="DUF7035" evidence="4">
    <location>
        <begin position="651"/>
        <end position="790"/>
    </location>
</feature>
<sequence length="1075" mass="119925">MNQKSFALLLVVLYAIVGVCLSFIFDDVTPPLVNDRYAEYLTTTSSVCKNNYEIILVANNVADTLDITGTSETVWKRELVYSDVNVGKYLYSLSIELPSSPTQTTFSIRIQENGVDTVQVVNYLCPEPPTPMMEVISDTLQYDRSGQNFGEFPYFLMNITNLDKAQPPPMTAGFNVVSQTLVNPVVQPLGANIFRVGFSFSTNYNWDDIDIDIYMRMRYPNGPNFYGLNQLSSFLQQESNLIDFKFTTYPQDYILDEGAVAITNIIDTVRTSDQHPFLMSKGNSMVGNSPFCIFQDNTDKSMIKEKFFTVSLPVSEGSNLVTIVHVNNSQLFQDMVDITYTKRSKDISFTGSSHYFNVESYTLSTSFQTSSYIGITVMVGNFDSTNSLPTSLPYGLERGNANDYIFQVDFVASKFAAGIKVDFNDNGPTVPQALDPAIVDTAAPVVHAISHRYVDNFMVIQMNIQDDYSGFYDILNLGSARDIISGNTNSGVYEFLLDLTYRPLAEFIISDTVNNNYKLMKDKYLTTGLDKLPDVHLELAKITNITFKYSEIDVSTGPKTNVLYIHYPSLYGPMRPTIEVSTSVLVSKTKIFYGVYDYNIEAFKFNIEIQKNHINGPFYYSLAIKDQIIFSPQLRDIFGPPAEFNIKSILGDAAGPIITTVQLLPKDVTIPSGVQTNVTWRFTIEDSVNGLKNGTIVIQSSLDLVYYTIEISPESKYFLSGDRNIGIYEVSIPVNGKCKSQKFSIFSITLFDQQEFASFHSIFSESSFYDPLMRFIDQIEAVTVINTMCQYTQTESNPPQLVSFNPKTIDVTYSGLLLQESPRLVTFDFEAFDESGIMLSVPPKIYLFDIRQKSVQMDATLVSHNDTNAVYQCKFEIPYGFGFSSGISVALYGIVDNQSNFKGYPSTQLPVSTINVLPTLNMNISILSTTPLSTKGGSLNIFGKLFSLMDKLIIQDKDMKILQTLGQNASSNSLFIVNDVQSFDMEFVYLTMKRDYSDPENPQYSNTFKLFLQGYVPSSSSGAPSSENGQDSLSSDSNIPTNSPQSCINLCSGHGDCTSNGCLCKSPWVGLDCSS</sequence>
<feature type="domain" description="DUF7743" evidence="5">
    <location>
        <begin position="438"/>
        <end position="537"/>
    </location>
</feature>
<dbReference type="AlphaFoldDB" id="A0A8J4V6E7"/>
<dbReference type="Pfam" id="PF24893">
    <property type="entry name" value="DUF7743"/>
    <property type="match status" value="1"/>
</dbReference>
<gene>
    <name evidence="7" type="ORF">CYY_005930</name>
</gene>